<proteinExistence type="predicted"/>
<feature type="domain" description="Cytochrome c" evidence="5">
    <location>
        <begin position="1043"/>
        <end position="1131"/>
    </location>
</feature>
<dbReference type="Pfam" id="PF13442">
    <property type="entry name" value="Cytochrome_CBB3"/>
    <property type="match status" value="1"/>
</dbReference>
<dbReference type="GO" id="GO:0046872">
    <property type="term" value="F:metal ion binding"/>
    <property type="evidence" value="ECO:0007669"/>
    <property type="project" value="UniProtKB-KW"/>
</dbReference>
<dbReference type="SUPFAM" id="SSF46626">
    <property type="entry name" value="Cytochrome c"/>
    <property type="match status" value="3"/>
</dbReference>
<dbReference type="SUPFAM" id="SSF56003">
    <property type="entry name" value="Molybdenum cofactor-binding domain"/>
    <property type="match status" value="2"/>
</dbReference>
<keyword evidence="3 4" id="KW-0408">Iron</keyword>
<dbReference type="InterPro" id="IPR052516">
    <property type="entry name" value="N-heterocyclic_Hydroxylase"/>
</dbReference>
<accession>A0A135HNG5</accession>
<dbReference type="SMART" id="SM01008">
    <property type="entry name" value="Ald_Xan_dh_C"/>
    <property type="match status" value="1"/>
</dbReference>
<evidence type="ECO:0000256" key="4">
    <source>
        <dbReference type="PROSITE-ProRule" id="PRU00433"/>
    </source>
</evidence>
<dbReference type="InterPro" id="IPR009056">
    <property type="entry name" value="Cyt_c-like_dom"/>
</dbReference>
<name>A0A135HNG5_9HYPH</name>
<dbReference type="OrthoDB" id="9767994at2"/>
<dbReference type="InterPro" id="IPR036909">
    <property type="entry name" value="Cyt_c-like_dom_sf"/>
</dbReference>
<dbReference type="Gene3D" id="3.30.365.10">
    <property type="entry name" value="Aldehyde oxidase/xanthine dehydrogenase, molybdopterin binding domain"/>
    <property type="match status" value="4"/>
</dbReference>
<reference evidence="6 7" key="1">
    <citation type="submission" date="2015-11" db="EMBL/GenBank/DDBJ databases">
        <title>Draft genome sequence of Paramesorhizobium deserti A-3-E, a strain highly resistant to diverse beta-lactam antibiotics.</title>
        <authorList>
            <person name="Lv R."/>
            <person name="Yang X."/>
            <person name="Fang N."/>
            <person name="Guo J."/>
            <person name="Luo X."/>
            <person name="Peng F."/>
            <person name="Yang R."/>
            <person name="Cui Y."/>
            <person name="Fang C."/>
            <person name="Song Y."/>
        </authorList>
    </citation>
    <scope>NUCLEOTIDE SEQUENCE [LARGE SCALE GENOMIC DNA]</scope>
    <source>
        <strain evidence="6 7">A-3-E</strain>
    </source>
</reference>
<evidence type="ECO:0000256" key="3">
    <source>
        <dbReference type="ARBA" id="ARBA00023004"/>
    </source>
</evidence>
<dbReference type="GO" id="GO:0009055">
    <property type="term" value="F:electron transfer activity"/>
    <property type="evidence" value="ECO:0007669"/>
    <property type="project" value="InterPro"/>
</dbReference>
<dbReference type="GO" id="GO:0020037">
    <property type="term" value="F:heme binding"/>
    <property type="evidence" value="ECO:0007669"/>
    <property type="project" value="InterPro"/>
</dbReference>
<dbReference type="PANTHER" id="PTHR47495:SF1">
    <property type="entry name" value="BLL3820 PROTEIN"/>
    <property type="match status" value="1"/>
</dbReference>
<dbReference type="InterPro" id="IPR000674">
    <property type="entry name" value="Ald_Oxase/Xan_DH_a/b"/>
</dbReference>
<dbReference type="InterPro" id="IPR008274">
    <property type="entry name" value="AldOxase/xan_DH_MoCoBD1"/>
</dbReference>
<dbReference type="AlphaFoldDB" id="A0A135HNG5"/>
<keyword evidence="2 4" id="KW-0479">Metal-binding</keyword>
<evidence type="ECO:0000256" key="1">
    <source>
        <dbReference type="ARBA" id="ARBA00022617"/>
    </source>
</evidence>
<organism evidence="6 7">
    <name type="scientific">Paramesorhizobium deserti</name>
    <dbReference type="NCBI Taxonomy" id="1494590"/>
    <lineage>
        <taxon>Bacteria</taxon>
        <taxon>Pseudomonadati</taxon>
        <taxon>Pseudomonadota</taxon>
        <taxon>Alphaproteobacteria</taxon>
        <taxon>Hyphomicrobiales</taxon>
        <taxon>Phyllobacteriaceae</taxon>
        <taxon>Paramesorhizobium</taxon>
    </lineage>
</organism>
<gene>
    <name evidence="6" type="ORF">ATN84_23040</name>
</gene>
<dbReference type="Gene3D" id="3.90.1170.50">
    <property type="entry name" value="Aldehyde oxidase/xanthine dehydrogenase, a/b hammerhead"/>
    <property type="match status" value="1"/>
</dbReference>
<dbReference type="PROSITE" id="PS51007">
    <property type="entry name" value="CYTC"/>
    <property type="match status" value="3"/>
</dbReference>
<dbReference type="Pfam" id="PF20256">
    <property type="entry name" value="MoCoBD_2"/>
    <property type="match status" value="2"/>
</dbReference>
<dbReference type="Pfam" id="PF02738">
    <property type="entry name" value="MoCoBD_1"/>
    <property type="match status" value="1"/>
</dbReference>
<dbReference type="Pfam" id="PF00034">
    <property type="entry name" value="Cytochrom_C"/>
    <property type="match status" value="1"/>
</dbReference>
<evidence type="ECO:0000313" key="6">
    <source>
        <dbReference type="EMBL" id="KXF74758.1"/>
    </source>
</evidence>
<feature type="domain" description="Cytochrome c" evidence="5">
    <location>
        <begin position="895"/>
        <end position="1026"/>
    </location>
</feature>
<evidence type="ECO:0000259" key="5">
    <source>
        <dbReference type="PROSITE" id="PS51007"/>
    </source>
</evidence>
<sequence>MTDRYREGVLSIYDDRSSGRAVFLTLDAEGIATGYNGHVDLGTGIETALAQIVAEELDLPLSAVRMVLGDTALTPDQGPTIASETIQVAAVPLRLAAAQARSFLVAEAARRFNAPAEGIRVEDGTLTWLEKSCTYRDLVAGQQISLRLDQNARVKDPAGYRIVGQRAGRRDLPDKLRGAHPYIQDVNVPDMVHGHVVRPPYAGRDCGDFVGQSLIGYDEAAVSSMPGFIAVVRHGDFLAVVADRADQARQIAEALPVQWCMPPEIPDMNDLRRTLKEHPSVPRGLDRSGDFDRGLGECEITRQRTYVWPYHEHGSIGPSCAIADWNDGSPIIWSGTQNPHMLRGDLAVLVDLPADRIEIRRYQAAGCYGRNCADDVCGDALLLARAIGRPVRVQLTRAQEHLWEPKGAAQLMEVEGGLRSGSLHAYAIDTWYPSNRGPNLSLLLTGRISPEPRPSDMGDRTIIPPYRVPNKRITVHDMAPIVRAAWMRGVSALPNTFAHESFVDEMAFEAGEDPVAFRLRHLDDPRQVELVRRTAETAGWSERTGPRFRREGRMAFGQGFAFATYVHGTFPGTAAASAAWVVDVTIDTETGEVTLDRVFIGQDQGLIVNPDGVRQQIHGNAIQTASRVLVEQVTFDEISPTPQSWAAYPIQTFPAVPEIDTMLIARPGDPPLGVGESAAVPSAAAIANAIFDATGVRMREAPFTPEKMRAALAASGSSPTVGALAKSSAGSRSPRLRKLLGLGTALGGLLTLGAVAMPFNRPIPPSSPPSPETFSQATLERGRQVFALGNCATCHTAEGGKPNAGGRPVSTPFGTVWSTNITPDPETGLGRWSYEAFERAMRHGISRDGHNLYPAFPYTSFARINSDDMLALYAYLQTLTPVYLETPPARMIAPANIRPGLMVWNTLYHDAAPFAPDPARNVMWNRGRYLVDAAGHCSACHAPRNAAGAEMPHLTGTMIKGWYAPALEGPEAGARGWNEATFFSYLRHGHSQVATASGPMAEVAASLQALPDEDIKAMSVYLASLVEVPLAGIANPPLAEPRVAPSRASQIYESACAVCHEPAIAGTITAARAGLSQSAALRAPVPDALHTVLDEGLTAPDGLHLNDMPSFRNELTPADREALASYLRRRFAPDLPPW</sequence>
<feature type="domain" description="Cytochrome c" evidence="5">
    <location>
        <begin position="777"/>
        <end position="880"/>
    </location>
</feature>
<dbReference type="Proteomes" id="UP000070107">
    <property type="component" value="Unassembled WGS sequence"/>
</dbReference>
<dbReference type="STRING" id="1494590.ATN84_23040"/>
<dbReference type="GO" id="GO:0016491">
    <property type="term" value="F:oxidoreductase activity"/>
    <property type="evidence" value="ECO:0007669"/>
    <property type="project" value="InterPro"/>
</dbReference>
<comment type="caution">
    <text evidence="6">The sequence shown here is derived from an EMBL/GenBank/DDBJ whole genome shotgun (WGS) entry which is preliminary data.</text>
</comment>
<evidence type="ECO:0000256" key="2">
    <source>
        <dbReference type="ARBA" id="ARBA00022723"/>
    </source>
</evidence>
<dbReference type="EMBL" id="LNTU01000041">
    <property type="protein sequence ID" value="KXF74758.1"/>
    <property type="molecule type" value="Genomic_DNA"/>
</dbReference>
<keyword evidence="1 4" id="KW-0349">Heme</keyword>
<protein>
    <submittedName>
        <fullName evidence="6">Aldehyde dehydrogenase</fullName>
    </submittedName>
</protein>
<keyword evidence="7" id="KW-1185">Reference proteome</keyword>
<dbReference type="InterPro" id="IPR046867">
    <property type="entry name" value="AldOxase/xan_DH_MoCoBD2"/>
</dbReference>
<dbReference type="InterPro" id="IPR037165">
    <property type="entry name" value="AldOxase/xan_DH_Mopterin-bd_sf"/>
</dbReference>
<evidence type="ECO:0000313" key="7">
    <source>
        <dbReference type="Proteomes" id="UP000070107"/>
    </source>
</evidence>
<dbReference type="RefSeq" id="WP_068885329.1">
    <property type="nucleotide sequence ID" value="NZ_LNTU01000041.1"/>
</dbReference>
<dbReference type="Gene3D" id="1.10.760.10">
    <property type="entry name" value="Cytochrome c-like domain"/>
    <property type="match status" value="3"/>
</dbReference>
<dbReference type="PANTHER" id="PTHR47495">
    <property type="entry name" value="ALDEHYDE DEHYDROGENASE"/>
    <property type="match status" value="1"/>
</dbReference>